<accession>A0A2H3ASD5</accession>
<proteinExistence type="predicted"/>
<evidence type="ECO:0000313" key="1">
    <source>
        <dbReference type="EMBL" id="PBK61681.1"/>
    </source>
</evidence>
<reference evidence="2" key="1">
    <citation type="journal article" date="2017" name="Nat. Ecol. Evol.">
        <title>Genome expansion and lineage-specific genetic innovations in the forest pathogenic fungi Armillaria.</title>
        <authorList>
            <person name="Sipos G."/>
            <person name="Prasanna A.N."/>
            <person name="Walter M.C."/>
            <person name="O'Connor E."/>
            <person name="Balint B."/>
            <person name="Krizsan K."/>
            <person name="Kiss B."/>
            <person name="Hess J."/>
            <person name="Varga T."/>
            <person name="Slot J."/>
            <person name="Riley R."/>
            <person name="Boka B."/>
            <person name="Rigling D."/>
            <person name="Barry K."/>
            <person name="Lee J."/>
            <person name="Mihaltcheva S."/>
            <person name="LaButti K."/>
            <person name="Lipzen A."/>
            <person name="Waldron R."/>
            <person name="Moloney N.M."/>
            <person name="Sperisen C."/>
            <person name="Kredics L."/>
            <person name="Vagvoelgyi C."/>
            <person name="Patrignani A."/>
            <person name="Fitzpatrick D."/>
            <person name="Nagy I."/>
            <person name="Doyle S."/>
            <person name="Anderson J.B."/>
            <person name="Grigoriev I.V."/>
            <person name="Gueldener U."/>
            <person name="Muensterkoetter M."/>
            <person name="Nagy L.G."/>
        </authorList>
    </citation>
    <scope>NUCLEOTIDE SEQUENCE [LARGE SCALE GENOMIC DNA]</scope>
    <source>
        <strain evidence="2">28-4</strain>
    </source>
</reference>
<sequence>MNVFTIGSRVFFYDSAGRLVGGVVESTSRMSDGTLMIVVKRDSGGIVTLPATGVSNAPFRAALSYQVRSRDTRENSVFERVSGLDGHEDLGPSNGAMLDEDPGPLSESIQHLGAAHRFALAAIRLA</sequence>
<protein>
    <submittedName>
        <fullName evidence="1">Uncharacterized protein</fullName>
    </submittedName>
</protein>
<dbReference type="EMBL" id="KZ293473">
    <property type="protein sequence ID" value="PBK61681.1"/>
    <property type="molecule type" value="Genomic_DNA"/>
</dbReference>
<organism evidence="1 2">
    <name type="scientific">Armillaria solidipes</name>
    <dbReference type="NCBI Taxonomy" id="1076256"/>
    <lineage>
        <taxon>Eukaryota</taxon>
        <taxon>Fungi</taxon>
        <taxon>Dikarya</taxon>
        <taxon>Basidiomycota</taxon>
        <taxon>Agaricomycotina</taxon>
        <taxon>Agaricomycetes</taxon>
        <taxon>Agaricomycetidae</taxon>
        <taxon>Agaricales</taxon>
        <taxon>Marasmiineae</taxon>
        <taxon>Physalacriaceae</taxon>
        <taxon>Armillaria</taxon>
    </lineage>
</organism>
<dbReference type="Proteomes" id="UP000218334">
    <property type="component" value="Unassembled WGS sequence"/>
</dbReference>
<name>A0A2H3ASD5_9AGAR</name>
<dbReference type="AlphaFoldDB" id="A0A2H3ASD5"/>
<gene>
    <name evidence="1" type="ORF">ARMSODRAFT_1025415</name>
</gene>
<evidence type="ECO:0000313" key="2">
    <source>
        <dbReference type="Proteomes" id="UP000218334"/>
    </source>
</evidence>
<keyword evidence="2" id="KW-1185">Reference proteome</keyword>